<dbReference type="EMBL" id="KJ508014">
    <property type="protein sequence ID" value="AHZ46206.1"/>
    <property type="molecule type" value="Genomic_DNA"/>
</dbReference>
<reference evidence="2" key="1">
    <citation type="submission" date="2014-02" db="EMBL/GenBank/DDBJ databases">
        <title>Screening of novel PKS from marine sediment.</title>
        <authorList>
            <person name="Xie F."/>
            <person name="Fu C."/>
            <person name="Dai H."/>
            <person name="Zhang L."/>
        </authorList>
    </citation>
    <scope>NUCLEOTIDE SEQUENCE</scope>
</reference>
<dbReference type="PANTHER" id="PTHR43245">
    <property type="entry name" value="BIFUNCTIONAL POLYMYXIN RESISTANCE PROTEIN ARNA"/>
    <property type="match status" value="1"/>
</dbReference>
<protein>
    <submittedName>
        <fullName evidence="2">Epimerase/dehydratase</fullName>
    </submittedName>
</protein>
<dbReference type="Gene3D" id="3.40.50.720">
    <property type="entry name" value="NAD(P)-binding Rossmann-like Domain"/>
    <property type="match status" value="1"/>
</dbReference>
<dbReference type="SMART" id="SM00822">
    <property type="entry name" value="PKS_KR"/>
    <property type="match status" value="1"/>
</dbReference>
<evidence type="ECO:0000313" key="2">
    <source>
        <dbReference type="EMBL" id="AHZ46206.1"/>
    </source>
</evidence>
<dbReference type="InterPro" id="IPR036291">
    <property type="entry name" value="NAD(P)-bd_dom_sf"/>
</dbReference>
<gene>
    <name evidence="2" type="ORF">1e20</name>
</gene>
<proteinExistence type="predicted"/>
<organism evidence="2">
    <name type="scientific">uncultured bacterium N27-1E</name>
    <dbReference type="NCBI Taxonomy" id="1497526"/>
    <lineage>
        <taxon>Bacteria</taxon>
        <taxon>environmental samples</taxon>
    </lineage>
</organism>
<name>A0A059U2H3_9BACT</name>
<dbReference type="SUPFAM" id="SSF51735">
    <property type="entry name" value="NAD(P)-binding Rossmann-fold domains"/>
    <property type="match status" value="1"/>
</dbReference>
<accession>A0A059U2H3</accession>
<sequence>MGQNVILITGAAGFLGSAITVALSREHAIVAVDVREPSERLRRATPGVVWKQLDIADSGSVTALFQGIRGDHGRLDFLIHLAAFYDFGSDWLPEYERTNVHGTANLLQAAKDTSAQRVIFASSIAAMEPPPPGQLLTERTPTSAFIPYARSKQLGERMIAKGASTLPGIALRIAGAFSDWCELPPLYSLIKRWSGRGPLGRLVPGCGNSGFPYIHRDDVVRSVTRCIECHAGLAPFEVFLVSPSGAVSHTQVFSAIRRAADGRAPAGPILIPPRLARLGLSLQTAPGRLVRKTSYEQPWMLDFVDRPWAADVSYTESRLAWSCEPGMGILDRLPQILERFRGDRRAWELRNRCRNEGRYDYSP</sequence>
<feature type="domain" description="Ketoreductase" evidence="1">
    <location>
        <begin position="4"/>
        <end position="172"/>
    </location>
</feature>
<dbReference type="InterPro" id="IPR050177">
    <property type="entry name" value="Lipid_A_modif_metabolic_enz"/>
</dbReference>
<evidence type="ECO:0000259" key="1">
    <source>
        <dbReference type="SMART" id="SM00822"/>
    </source>
</evidence>
<dbReference type="InterPro" id="IPR057326">
    <property type="entry name" value="KR_dom"/>
</dbReference>
<dbReference type="InterPro" id="IPR001509">
    <property type="entry name" value="Epimerase_deHydtase"/>
</dbReference>
<dbReference type="AlphaFoldDB" id="A0A059U2H3"/>
<dbReference type="Pfam" id="PF01370">
    <property type="entry name" value="Epimerase"/>
    <property type="match status" value="1"/>
</dbReference>